<keyword evidence="5" id="KW-0444">Lipid biosynthesis</keyword>
<dbReference type="Pfam" id="PF06974">
    <property type="entry name" value="WS_DGAT_C"/>
    <property type="match status" value="1"/>
</dbReference>
<evidence type="ECO:0000256" key="7">
    <source>
        <dbReference type="ARBA" id="ARBA00022798"/>
    </source>
</evidence>
<dbReference type="PANTHER" id="PTHR31650:SF1">
    <property type="entry name" value="WAX ESTER SYNTHASE_DIACYLGLYCEROL ACYLTRANSFERASE 4-RELATED"/>
    <property type="match status" value="1"/>
</dbReference>
<dbReference type="EC" id="2.3.1.20" evidence="4"/>
<dbReference type="InterPro" id="IPR023213">
    <property type="entry name" value="CAT-like_dom_sf"/>
</dbReference>
<evidence type="ECO:0000313" key="14">
    <source>
        <dbReference type="EMBL" id="MBK6301316.1"/>
    </source>
</evidence>
<feature type="domain" description="O-acyltransferase WSD1 C-terminal" evidence="13">
    <location>
        <begin position="311"/>
        <end position="449"/>
    </location>
</feature>
<evidence type="ECO:0000256" key="8">
    <source>
        <dbReference type="ARBA" id="ARBA00023098"/>
    </source>
</evidence>
<dbReference type="PANTHER" id="PTHR31650">
    <property type="entry name" value="O-ACYLTRANSFERASE (WSD1-LIKE) FAMILY PROTEIN"/>
    <property type="match status" value="1"/>
</dbReference>
<feature type="domain" description="O-acyltransferase WSD1-like N-terminal" evidence="12">
    <location>
        <begin position="4"/>
        <end position="272"/>
    </location>
</feature>
<keyword evidence="6" id="KW-0808">Transferase</keyword>
<dbReference type="GO" id="GO:0005886">
    <property type="term" value="C:plasma membrane"/>
    <property type="evidence" value="ECO:0007669"/>
    <property type="project" value="TreeGrafter"/>
</dbReference>
<dbReference type="GO" id="GO:0001666">
    <property type="term" value="P:response to hypoxia"/>
    <property type="evidence" value="ECO:0007669"/>
    <property type="project" value="TreeGrafter"/>
</dbReference>
<organism evidence="14 15">
    <name type="scientific">Candidatus Phosphoribacter hodrii</name>
    <dbReference type="NCBI Taxonomy" id="2953743"/>
    <lineage>
        <taxon>Bacteria</taxon>
        <taxon>Bacillati</taxon>
        <taxon>Actinomycetota</taxon>
        <taxon>Actinomycetes</taxon>
        <taxon>Micrococcales</taxon>
        <taxon>Dermatophilaceae</taxon>
        <taxon>Candidatus Phosphoribacter</taxon>
    </lineage>
</organism>
<comment type="pathway">
    <text evidence="1">Glycerolipid metabolism; triacylglycerol biosynthesis.</text>
</comment>
<evidence type="ECO:0000256" key="2">
    <source>
        <dbReference type="ARBA" id="ARBA00005189"/>
    </source>
</evidence>
<keyword evidence="9" id="KW-0012">Acyltransferase</keyword>
<protein>
    <recommendedName>
        <fullName evidence="4">diacylglycerol O-acyltransferase</fullName>
        <ecNumber evidence="4">2.3.1.20</ecNumber>
    </recommendedName>
</protein>
<evidence type="ECO:0000259" key="13">
    <source>
        <dbReference type="Pfam" id="PF06974"/>
    </source>
</evidence>
<accession>A0A934X566</accession>
<feature type="region of interest" description="Disordered" evidence="11">
    <location>
        <begin position="150"/>
        <end position="169"/>
    </location>
</feature>
<comment type="pathway">
    <text evidence="2">Lipid metabolism.</text>
</comment>
<dbReference type="Proteomes" id="UP000718281">
    <property type="component" value="Unassembled WGS sequence"/>
</dbReference>
<evidence type="ECO:0000313" key="15">
    <source>
        <dbReference type="Proteomes" id="UP000718281"/>
    </source>
</evidence>
<evidence type="ECO:0000256" key="5">
    <source>
        <dbReference type="ARBA" id="ARBA00022516"/>
    </source>
</evidence>
<dbReference type="InterPro" id="IPR004255">
    <property type="entry name" value="O-acyltransferase_WSD1_N"/>
</dbReference>
<evidence type="ECO:0000256" key="3">
    <source>
        <dbReference type="ARBA" id="ARBA00009587"/>
    </source>
</evidence>
<dbReference type="AlphaFoldDB" id="A0A934X566"/>
<evidence type="ECO:0000256" key="9">
    <source>
        <dbReference type="ARBA" id="ARBA00023315"/>
    </source>
</evidence>
<dbReference type="InterPro" id="IPR009721">
    <property type="entry name" value="O-acyltransferase_WSD1_C"/>
</dbReference>
<comment type="catalytic activity">
    <reaction evidence="10">
        <text>an acyl-CoA + a 1,2-diacyl-sn-glycerol = a triacyl-sn-glycerol + CoA</text>
        <dbReference type="Rhea" id="RHEA:10868"/>
        <dbReference type="ChEBI" id="CHEBI:17815"/>
        <dbReference type="ChEBI" id="CHEBI:57287"/>
        <dbReference type="ChEBI" id="CHEBI:58342"/>
        <dbReference type="ChEBI" id="CHEBI:64615"/>
        <dbReference type="EC" id="2.3.1.20"/>
    </reaction>
</comment>
<dbReference type="GO" id="GO:0006071">
    <property type="term" value="P:glycerol metabolic process"/>
    <property type="evidence" value="ECO:0007669"/>
    <property type="project" value="UniProtKB-KW"/>
</dbReference>
<dbReference type="GO" id="GO:0019432">
    <property type="term" value="P:triglyceride biosynthetic process"/>
    <property type="evidence" value="ECO:0007669"/>
    <property type="project" value="TreeGrafter"/>
</dbReference>
<dbReference type="SUPFAM" id="SSF52777">
    <property type="entry name" value="CoA-dependent acyltransferases"/>
    <property type="match status" value="2"/>
</dbReference>
<evidence type="ECO:0000256" key="1">
    <source>
        <dbReference type="ARBA" id="ARBA00004771"/>
    </source>
</evidence>
<dbReference type="Gene3D" id="3.30.559.10">
    <property type="entry name" value="Chloramphenicol acetyltransferase-like domain"/>
    <property type="match status" value="1"/>
</dbReference>
<keyword evidence="7" id="KW-0319">Glycerol metabolism</keyword>
<proteinExistence type="inferred from homology"/>
<evidence type="ECO:0000256" key="4">
    <source>
        <dbReference type="ARBA" id="ARBA00013244"/>
    </source>
</evidence>
<evidence type="ECO:0000256" key="6">
    <source>
        <dbReference type="ARBA" id="ARBA00022679"/>
    </source>
</evidence>
<dbReference type="GO" id="GO:0051701">
    <property type="term" value="P:biological process involved in interaction with host"/>
    <property type="evidence" value="ECO:0007669"/>
    <property type="project" value="TreeGrafter"/>
</dbReference>
<evidence type="ECO:0000259" key="12">
    <source>
        <dbReference type="Pfam" id="PF03007"/>
    </source>
</evidence>
<keyword evidence="8" id="KW-0443">Lipid metabolism</keyword>
<comment type="similarity">
    <text evidence="3">Belongs to the long-chain O-acyltransferase family.</text>
</comment>
<dbReference type="EMBL" id="JADIXZ010000004">
    <property type="protein sequence ID" value="MBK6301316.1"/>
    <property type="molecule type" value="Genomic_DNA"/>
</dbReference>
<gene>
    <name evidence="14" type="ORF">IPF40_09790</name>
</gene>
<sequence length="454" mass="48438">MNELETTMWRSERHPQQSSTICSLLILDTVPEWDRLVAAHEWATSLVPRSRQRVVEPIVPTGPPVWRTDPHFALTYHLRRMHVGPDGSMADLMELVQTLAMAPFDRTRPLWEGTLIEGLDGGRAAYLLKLHHSLTDGLGAIQLMSLVQSRTREHTPDKPTAPEPDPYDVPASDDALSVTVEGARHAVGQLPGLALAAADAGISLARNPGGAVAETLRFAASLRRVLSPPPAPPSPLLRNRDGRVWVMRTLECPLADLRAAAKRAGGSVNDAYLAALLGGLRRYHEHHGVEIDELPITVPVSLRRSDDPMGGNKFAGAMLAAPIGIVDPAERVAALRGVILASLAEPALDSFSVITPVVNRLPSAVGAAVMGLGAATDLSASNMPGLPYEVFMAGARVEQVYPFGPLPGVAMMAAMMSHVGTCCIGMTIDGTAVADVDVLMRCMQDGLDEVLAIP</sequence>
<dbReference type="GO" id="GO:0071731">
    <property type="term" value="P:response to nitric oxide"/>
    <property type="evidence" value="ECO:0007669"/>
    <property type="project" value="TreeGrafter"/>
</dbReference>
<evidence type="ECO:0000256" key="11">
    <source>
        <dbReference type="SAM" id="MobiDB-lite"/>
    </source>
</evidence>
<dbReference type="InterPro" id="IPR045034">
    <property type="entry name" value="O-acyltransferase_WSD1-like"/>
</dbReference>
<evidence type="ECO:0000256" key="10">
    <source>
        <dbReference type="ARBA" id="ARBA00048109"/>
    </source>
</evidence>
<name>A0A934X566_9MICO</name>
<reference evidence="14 15" key="1">
    <citation type="submission" date="2020-10" db="EMBL/GenBank/DDBJ databases">
        <title>Connecting structure to function with the recovery of over 1000 high-quality activated sludge metagenome-assembled genomes encoding full-length rRNA genes using long-read sequencing.</title>
        <authorList>
            <person name="Singleton C.M."/>
            <person name="Petriglieri F."/>
            <person name="Kristensen J.M."/>
            <person name="Kirkegaard R.H."/>
            <person name="Michaelsen T.Y."/>
            <person name="Andersen M.H."/>
            <person name="Karst S.M."/>
            <person name="Dueholm M.S."/>
            <person name="Nielsen P.H."/>
            <person name="Albertsen M."/>
        </authorList>
    </citation>
    <scope>NUCLEOTIDE SEQUENCE [LARGE SCALE GENOMIC DNA]</scope>
    <source>
        <strain evidence="14">AalE_18-Q3-R2-46_BAT3C.188</strain>
    </source>
</reference>
<comment type="caution">
    <text evidence="14">The sequence shown here is derived from an EMBL/GenBank/DDBJ whole genome shotgun (WGS) entry which is preliminary data.</text>
</comment>
<dbReference type="Pfam" id="PF03007">
    <property type="entry name" value="WS_DGAT_cat"/>
    <property type="match status" value="1"/>
</dbReference>
<dbReference type="GO" id="GO:0004144">
    <property type="term" value="F:diacylglycerol O-acyltransferase activity"/>
    <property type="evidence" value="ECO:0007669"/>
    <property type="project" value="UniProtKB-EC"/>
</dbReference>